<dbReference type="NCBIfam" id="NF009804">
    <property type="entry name" value="PRK13288.1"/>
    <property type="match status" value="1"/>
</dbReference>
<dbReference type="InterPro" id="IPR050155">
    <property type="entry name" value="HAD-like_hydrolase_sf"/>
</dbReference>
<keyword evidence="1 3" id="KW-0378">Hydrolase</keyword>
<dbReference type="CDD" id="cd02616">
    <property type="entry name" value="HAD_PPase"/>
    <property type="match status" value="1"/>
</dbReference>
<dbReference type="InterPro" id="IPR006439">
    <property type="entry name" value="HAD-SF_hydro_IA"/>
</dbReference>
<protein>
    <submittedName>
        <fullName evidence="3">Pyrophosphatase PpaX</fullName>
        <ecNumber evidence="3">3.6.1.1</ecNumber>
    </submittedName>
</protein>
<dbReference type="PRINTS" id="PR00413">
    <property type="entry name" value="HADHALOGNASE"/>
</dbReference>
<gene>
    <name evidence="3" type="primary">ppaX</name>
    <name evidence="3" type="ORF">ACFQ4A_08280</name>
</gene>
<dbReference type="PANTHER" id="PTHR43434">
    <property type="entry name" value="PHOSPHOGLYCOLATE PHOSPHATASE"/>
    <property type="match status" value="1"/>
</dbReference>
<dbReference type="Gene3D" id="1.10.150.240">
    <property type="entry name" value="Putative phosphatase, domain 2"/>
    <property type="match status" value="1"/>
</dbReference>
<reference evidence="4" key="1">
    <citation type="journal article" date="2019" name="Int. J. Syst. Evol. Microbiol.">
        <title>The Global Catalogue of Microorganisms (GCM) 10K type strain sequencing project: providing services to taxonomists for standard genome sequencing and annotation.</title>
        <authorList>
            <consortium name="The Broad Institute Genomics Platform"/>
            <consortium name="The Broad Institute Genome Sequencing Center for Infectious Disease"/>
            <person name="Wu L."/>
            <person name="Ma J."/>
        </authorList>
    </citation>
    <scope>NUCLEOTIDE SEQUENCE [LARGE SCALE GENOMIC DNA]</scope>
    <source>
        <strain evidence="4">CCUG 54822</strain>
    </source>
</reference>
<evidence type="ECO:0000256" key="1">
    <source>
        <dbReference type="ARBA" id="ARBA00022801"/>
    </source>
</evidence>
<dbReference type="SFLD" id="SFLDS00003">
    <property type="entry name" value="Haloacid_Dehalogenase"/>
    <property type="match status" value="1"/>
</dbReference>
<dbReference type="Gene3D" id="3.40.50.1000">
    <property type="entry name" value="HAD superfamily/HAD-like"/>
    <property type="match status" value="1"/>
</dbReference>
<organism evidence="3 4">
    <name type="scientific">Lentibacillus salinarum</name>
    <dbReference type="NCBI Taxonomy" id="446820"/>
    <lineage>
        <taxon>Bacteria</taxon>
        <taxon>Bacillati</taxon>
        <taxon>Bacillota</taxon>
        <taxon>Bacilli</taxon>
        <taxon>Bacillales</taxon>
        <taxon>Bacillaceae</taxon>
        <taxon>Lentibacillus</taxon>
    </lineage>
</organism>
<dbReference type="InterPro" id="IPR023198">
    <property type="entry name" value="PGP-like_dom2"/>
</dbReference>
<dbReference type="SUPFAM" id="SSF56784">
    <property type="entry name" value="HAD-like"/>
    <property type="match status" value="1"/>
</dbReference>
<dbReference type="InterPro" id="IPR041492">
    <property type="entry name" value="HAD_2"/>
</dbReference>
<dbReference type="Proteomes" id="UP001597178">
    <property type="component" value="Unassembled WGS sequence"/>
</dbReference>
<dbReference type="InterPro" id="IPR023214">
    <property type="entry name" value="HAD_sf"/>
</dbReference>
<dbReference type="NCBIfam" id="TIGR01549">
    <property type="entry name" value="HAD-SF-IA-v1"/>
    <property type="match status" value="1"/>
</dbReference>
<name>A0ABW3ZTC1_9BACI</name>
<evidence type="ECO:0000313" key="4">
    <source>
        <dbReference type="Proteomes" id="UP001597178"/>
    </source>
</evidence>
<dbReference type="EMBL" id="JBHTNH010000017">
    <property type="protein sequence ID" value="MFD1361651.1"/>
    <property type="molecule type" value="Genomic_DNA"/>
</dbReference>
<keyword evidence="2" id="KW-0460">Magnesium</keyword>
<dbReference type="SFLD" id="SFLDG01135">
    <property type="entry name" value="C1.5.6:_HAD__Beta-PGM__Phospha"/>
    <property type="match status" value="1"/>
</dbReference>
<dbReference type="InterPro" id="IPR036412">
    <property type="entry name" value="HAD-like_sf"/>
</dbReference>
<comment type="caution">
    <text evidence="3">The sequence shown here is derived from an EMBL/GenBank/DDBJ whole genome shotgun (WGS) entry which is preliminary data.</text>
</comment>
<dbReference type="NCBIfam" id="TIGR01509">
    <property type="entry name" value="HAD-SF-IA-v3"/>
    <property type="match status" value="1"/>
</dbReference>
<evidence type="ECO:0000256" key="2">
    <source>
        <dbReference type="ARBA" id="ARBA00022842"/>
    </source>
</evidence>
<proteinExistence type="predicted"/>
<evidence type="ECO:0000313" key="3">
    <source>
        <dbReference type="EMBL" id="MFD1361651.1"/>
    </source>
</evidence>
<dbReference type="EC" id="3.6.1.1" evidence="3"/>
<dbReference type="SFLD" id="SFLDG01129">
    <property type="entry name" value="C1.5:_HAD__Beta-PGM__Phosphata"/>
    <property type="match status" value="1"/>
</dbReference>
<keyword evidence="4" id="KW-1185">Reference proteome</keyword>
<sequence>MTIHTILFDLDGTLIDTNELIIDSFRHTFNAYGKELSREEAIQFIGPPLRDTFLQFAPEQVDAMIETYRGYNQQHHDDYVVAFPYVAETLEKLRKRDIQLGVVTTKMRRTVGMGLKVTGLDHFFDTVVTLDDVTHAKPHPEPVMNAMTAFGAKADATLMVGDNSHDIEAGQNAGVKTAAVAWSLKGREKMLTYQPTYLLDDMRDLLQIAGV</sequence>
<accession>A0ABW3ZTC1</accession>
<dbReference type="Pfam" id="PF13419">
    <property type="entry name" value="HAD_2"/>
    <property type="match status" value="1"/>
</dbReference>
<dbReference type="RefSeq" id="WP_382399424.1">
    <property type="nucleotide sequence ID" value="NZ_JBHTNH010000017.1"/>
</dbReference>
<dbReference type="PANTHER" id="PTHR43434:SF26">
    <property type="entry name" value="PYROPHOSPHATASE PPAX"/>
    <property type="match status" value="1"/>
</dbReference>
<dbReference type="GO" id="GO:0004427">
    <property type="term" value="F:inorganic diphosphate phosphatase activity"/>
    <property type="evidence" value="ECO:0007669"/>
    <property type="project" value="UniProtKB-EC"/>
</dbReference>